<feature type="transmembrane region" description="Helical" evidence="7">
    <location>
        <begin position="6"/>
        <end position="29"/>
    </location>
</feature>
<evidence type="ECO:0000259" key="8">
    <source>
        <dbReference type="Pfam" id="PF20684"/>
    </source>
</evidence>
<evidence type="ECO:0000256" key="5">
    <source>
        <dbReference type="ARBA" id="ARBA00038359"/>
    </source>
</evidence>
<dbReference type="InterPro" id="IPR052337">
    <property type="entry name" value="SAT4-like"/>
</dbReference>
<evidence type="ECO:0000256" key="6">
    <source>
        <dbReference type="SAM" id="MobiDB-lite"/>
    </source>
</evidence>
<evidence type="ECO:0000256" key="7">
    <source>
        <dbReference type="SAM" id="Phobius"/>
    </source>
</evidence>
<comment type="caution">
    <text evidence="9">The sequence shown here is derived from an EMBL/GenBank/DDBJ whole genome shotgun (WGS) entry which is preliminary data.</text>
</comment>
<feature type="transmembrane region" description="Helical" evidence="7">
    <location>
        <begin position="84"/>
        <end position="108"/>
    </location>
</feature>
<feature type="transmembrane region" description="Helical" evidence="7">
    <location>
        <begin position="41"/>
        <end position="64"/>
    </location>
</feature>
<keyword evidence="2 7" id="KW-0812">Transmembrane</keyword>
<feature type="transmembrane region" description="Helical" evidence="7">
    <location>
        <begin position="237"/>
        <end position="261"/>
    </location>
</feature>
<evidence type="ECO:0000256" key="1">
    <source>
        <dbReference type="ARBA" id="ARBA00004141"/>
    </source>
</evidence>
<feature type="compositionally biased region" description="Basic residues" evidence="6">
    <location>
        <begin position="310"/>
        <end position="323"/>
    </location>
</feature>
<evidence type="ECO:0000256" key="4">
    <source>
        <dbReference type="ARBA" id="ARBA00023136"/>
    </source>
</evidence>
<protein>
    <recommendedName>
        <fullName evidence="8">Rhodopsin domain-containing protein</fullName>
    </recommendedName>
</protein>
<feature type="compositionally biased region" description="Low complexity" evidence="6">
    <location>
        <begin position="296"/>
        <end position="309"/>
    </location>
</feature>
<name>A0ABR4GG68_9EURO</name>
<dbReference type="PANTHER" id="PTHR33048">
    <property type="entry name" value="PTH11-LIKE INTEGRAL MEMBRANE PROTEIN (AFU_ORTHOLOGUE AFUA_5G11245)"/>
    <property type="match status" value="1"/>
</dbReference>
<dbReference type="Pfam" id="PF20684">
    <property type="entry name" value="Fung_rhodopsin"/>
    <property type="match status" value="1"/>
</dbReference>
<evidence type="ECO:0000256" key="3">
    <source>
        <dbReference type="ARBA" id="ARBA00022989"/>
    </source>
</evidence>
<feature type="compositionally biased region" description="Low complexity" evidence="6">
    <location>
        <begin position="473"/>
        <end position="486"/>
    </location>
</feature>
<sequence length="505" mass="54158">MVDRPAAVRGVAAAFLALSTIAVLLRCYVRLRIVKAFGWDDGFMILAMLFYILYCGSMFGGGVWGTGKHLSDLTPEHASIAMEYWFLAEVAYAISSVLAKISVCIFLLRVMLFPCHRATLYTVTTLVVTTGIIFFILLVAQCSPVSFFWTRMAGDTSGRCRYIDPIAIMFYIFSAASALFDLTVGLLPIILVRKLQMNIQTKAAVVGLLGMACVASVAVIVRMPYVGTIREPDFLYATYQIAIFSAIEVGLSIAAGSLATARPLFRIFRSRSALSSPSPYPPFDFDYYNYNYNSNNSNSNDDDMSPPSTSKHRSKHSRNRSSKSSRGGGLHALATFDSGLGVGRTSLASTRTTCTRSEDAPGPGPGTNFGFGHGLGLGPGFGFENDNFDRRSISGRSTKTNKTNNTSAEFYGPYIGLMAMRATVEGGCGDEFGSAAPYPGAGRDEVLNADGRRGEDGGVVGLGTSGLAMPPLAAARSGRSGSTSRIGVHRTFEVSSETNEEGAKE</sequence>
<dbReference type="InterPro" id="IPR049326">
    <property type="entry name" value="Rhodopsin_dom_fungi"/>
</dbReference>
<evidence type="ECO:0000256" key="2">
    <source>
        <dbReference type="ARBA" id="ARBA00022692"/>
    </source>
</evidence>
<organism evidence="9 10">
    <name type="scientific">Aspergillus keveii</name>
    <dbReference type="NCBI Taxonomy" id="714993"/>
    <lineage>
        <taxon>Eukaryota</taxon>
        <taxon>Fungi</taxon>
        <taxon>Dikarya</taxon>
        <taxon>Ascomycota</taxon>
        <taxon>Pezizomycotina</taxon>
        <taxon>Eurotiomycetes</taxon>
        <taxon>Eurotiomycetidae</taxon>
        <taxon>Eurotiales</taxon>
        <taxon>Aspergillaceae</taxon>
        <taxon>Aspergillus</taxon>
        <taxon>Aspergillus subgen. Nidulantes</taxon>
    </lineage>
</organism>
<keyword evidence="4 7" id="KW-0472">Membrane</keyword>
<proteinExistence type="inferred from homology"/>
<keyword evidence="10" id="KW-1185">Reference proteome</keyword>
<dbReference type="EMBL" id="JBFTWV010000015">
    <property type="protein sequence ID" value="KAL2798042.1"/>
    <property type="molecule type" value="Genomic_DNA"/>
</dbReference>
<comment type="similarity">
    <text evidence="5">Belongs to the SAT4 family.</text>
</comment>
<feature type="domain" description="Rhodopsin" evidence="8">
    <location>
        <begin position="25"/>
        <end position="266"/>
    </location>
</feature>
<feature type="transmembrane region" description="Helical" evidence="7">
    <location>
        <begin position="203"/>
        <end position="225"/>
    </location>
</feature>
<evidence type="ECO:0000313" key="10">
    <source>
        <dbReference type="Proteomes" id="UP001610563"/>
    </source>
</evidence>
<feature type="transmembrane region" description="Helical" evidence="7">
    <location>
        <begin position="168"/>
        <end position="191"/>
    </location>
</feature>
<feature type="region of interest" description="Disordered" evidence="6">
    <location>
        <begin position="349"/>
        <end position="368"/>
    </location>
</feature>
<feature type="region of interest" description="Disordered" evidence="6">
    <location>
        <begin position="387"/>
        <end position="407"/>
    </location>
</feature>
<reference evidence="9 10" key="1">
    <citation type="submission" date="2024-07" db="EMBL/GenBank/DDBJ databases">
        <title>Section-level genome sequencing and comparative genomics of Aspergillus sections Usti and Cavernicolus.</title>
        <authorList>
            <consortium name="Lawrence Berkeley National Laboratory"/>
            <person name="Nybo J.L."/>
            <person name="Vesth T.C."/>
            <person name="Theobald S."/>
            <person name="Frisvad J.C."/>
            <person name="Larsen T.O."/>
            <person name="Kjaerboelling I."/>
            <person name="Rothschild-Mancinelli K."/>
            <person name="Lyhne E.K."/>
            <person name="Kogle M.E."/>
            <person name="Barry K."/>
            <person name="Clum A."/>
            <person name="Na H."/>
            <person name="Ledsgaard L."/>
            <person name="Lin J."/>
            <person name="Lipzen A."/>
            <person name="Kuo A."/>
            <person name="Riley R."/>
            <person name="Mondo S."/>
            <person name="Labutti K."/>
            <person name="Haridas S."/>
            <person name="Pangalinan J."/>
            <person name="Salamov A.A."/>
            <person name="Simmons B.A."/>
            <person name="Magnuson J.K."/>
            <person name="Chen J."/>
            <person name="Drula E."/>
            <person name="Henrissat B."/>
            <person name="Wiebenga A."/>
            <person name="Lubbers R.J."/>
            <person name="Gomes A.C."/>
            <person name="Makela M.R."/>
            <person name="Stajich J."/>
            <person name="Grigoriev I.V."/>
            <person name="Mortensen U.H."/>
            <person name="De Vries R.P."/>
            <person name="Baker S.E."/>
            <person name="Andersen M.R."/>
        </authorList>
    </citation>
    <scope>NUCLEOTIDE SEQUENCE [LARGE SCALE GENOMIC DNA]</scope>
    <source>
        <strain evidence="9 10">CBS 209.92</strain>
    </source>
</reference>
<dbReference type="PANTHER" id="PTHR33048:SF96">
    <property type="entry name" value="INTEGRAL MEMBRANE PROTEIN"/>
    <property type="match status" value="1"/>
</dbReference>
<evidence type="ECO:0000313" key="9">
    <source>
        <dbReference type="EMBL" id="KAL2798042.1"/>
    </source>
</evidence>
<keyword evidence="3 7" id="KW-1133">Transmembrane helix</keyword>
<feature type="transmembrane region" description="Helical" evidence="7">
    <location>
        <begin position="120"/>
        <end position="148"/>
    </location>
</feature>
<dbReference type="Proteomes" id="UP001610563">
    <property type="component" value="Unassembled WGS sequence"/>
</dbReference>
<feature type="region of interest" description="Disordered" evidence="6">
    <location>
        <begin position="296"/>
        <end position="330"/>
    </location>
</feature>
<feature type="region of interest" description="Disordered" evidence="6">
    <location>
        <begin position="471"/>
        <end position="505"/>
    </location>
</feature>
<comment type="subcellular location">
    <subcellularLocation>
        <location evidence="1">Membrane</location>
        <topology evidence="1">Multi-pass membrane protein</topology>
    </subcellularLocation>
</comment>
<gene>
    <name evidence="9" type="ORF">BJX66DRAFT_296283</name>
</gene>
<accession>A0ABR4GG68</accession>